<feature type="non-terminal residue" evidence="2">
    <location>
        <position position="232"/>
    </location>
</feature>
<dbReference type="VEuPathDB" id="FungiDB:H310_04241"/>
<gene>
    <name evidence="2" type="ORF">DYB32_009898</name>
</gene>
<comment type="caution">
    <text evidence="2">The sequence shown here is derived from an EMBL/GenBank/DDBJ whole genome shotgun (WGS) entry which is preliminary data.</text>
</comment>
<proteinExistence type="predicted"/>
<feature type="coiled-coil region" evidence="1">
    <location>
        <begin position="75"/>
        <end position="102"/>
    </location>
</feature>
<evidence type="ECO:0000256" key="1">
    <source>
        <dbReference type="SAM" id="Coils"/>
    </source>
</evidence>
<evidence type="ECO:0000313" key="2">
    <source>
        <dbReference type="EMBL" id="RHY21094.1"/>
    </source>
</evidence>
<sequence length="232" mass="26258">MAADKSDADRPWDVLQDLPFLFASDNVLDDELAYVSDLLEPSSTLSDEAMNTIACTSDESSSPPPTKPPKINKFRERQRQEIRSLRLEVQALKASLLGAQRDALKSSTVSSWERAAREEQFAAGKALYENERLRQNVQHNATFIDDMSRVLSKRPRLTNVERIDASTVYVANQYSDGDEVAHSNVVWKRYQGDDDDGDDRDDKKRHVIVWRSVLDDALVPHMAHGVVENDWG</sequence>
<dbReference type="EMBL" id="QUSY01002470">
    <property type="protein sequence ID" value="RHY21094.1"/>
    <property type="molecule type" value="Genomic_DNA"/>
</dbReference>
<keyword evidence="1" id="KW-0175">Coiled coil</keyword>
<reference evidence="2 3" key="1">
    <citation type="submission" date="2018-08" db="EMBL/GenBank/DDBJ databases">
        <title>Aphanomyces genome sequencing and annotation.</title>
        <authorList>
            <person name="Minardi D."/>
            <person name="Oidtmann B."/>
            <person name="Van Der Giezen M."/>
            <person name="Studholme D.J."/>
        </authorList>
    </citation>
    <scope>NUCLEOTIDE SEQUENCE [LARGE SCALE GENOMIC DNA]</scope>
    <source>
        <strain evidence="2 3">NJM0002</strain>
    </source>
</reference>
<accession>A0A418AHH4</accession>
<protein>
    <submittedName>
        <fullName evidence="2">Uncharacterized protein</fullName>
    </submittedName>
</protein>
<organism evidence="2 3">
    <name type="scientific">Aphanomyces invadans</name>
    <dbReference type="NCBI Taxonomy" id="157072"/>
    <lineage>
        <taxon>Eukaryota</taxon>
        <taxon>Sar</taxon>
        <taxon>Stramenopiles</taxon>
        <taxon>Oomycota</taxon>
        <taxon>Saprolegniomycetes</taxon>
        <taxon>Saprolegniales</taxon>
        <taxon>Verrucalvaceae</taxon>
        <taxon>Aphanomyces</taxon>
    </lineage>
</organism>
<dbReference type="Proteomes" id="UP000285060">
    <property type="component" value="Unassembled WGS sequence"/>
</dbReference>
<keyword evidence="3" id="KW-1185">Reference proteome</keyword>
<name>A0A418AHH4_9STRA</name>
<dbReference type="AlphaFoldDB" id="A0A418AHH4"/>
<evidence type="ECO:0000313" key="3">
    <source>
        <dbReference type="Proteomes" id="UP000285060"/>
    </source>
</evidence>